<dbReference type="InterPro" id="IPR033705">
    <property type="entry name" value="Anticodon_Ia_Val"/>
</dbReference>
<evidence type="ECO:0000313" key="15">
    <source>
        <dbReference type="Proteomes" id="UP001165740"/>
    </source>
</evidence>
<dbReference type="SUPFAM" id="SSF47323">
    <property type="entry name" value="Anticodon-binding domain of a subclass of class I aminoacyl-tRNA synthetases"/>
    <property type="match status" value="1"/>
</dbReference>
<dbReference type="PROSITE" id="PS00178">
    <property type="entry name" value="AA_TRNA_LIGASE_I"/>
    <property type="match status" value="1"/>
</dbReference>
<evidence type="ECO:0000256" key="7">
    <source>
        <dbReference type="ARBA" id="ARBA00023146"/>
    </source>
</evidence>
<dbReference type="Proteomes" id="UP001165740">
    <property type="component" value="Chromosome 9"/>
</dbReference>
<dbReference type="CDD" id="cd07962">
    <property type="entry name" value="Anticodon_Ia_Val"/>
    <property type="match status" value="1"/>
</dbReference>
<dbReference type="GO" id="GO:0006438">
    <property type="term" value="P:valyl-tRNA aminoacylation"/>
    <property type="evidence" value="ECO:0007669"/>
    <property type="project" value="InterPro"/>
</dbReference>
<dbReference type="InterPro" id="IPR014729">
    <property type="entry name" value="Rossmann-like_a/b/a_fold"/>
</dbReference>
<dbReference type="Pfam" id="PF08264">
    <property type="entry name" value="Anticodon_1"/>
    <property type="match status" value="1"/>
</dbReference>
<evidence type="ECO:0000256" key="3">
    <source>
        <dbReference type="ARBA" id="ARBA00022598"/>
    </source>
</evidence>
<dbReference type="FunFam" id="1.10.730.10:FF:000015">
    <property type="entry name" value="Valine--tRNA ligase"/>
    <property type="match status" value="1"/>
</dbReference>
<dbReference type="InterPro" id="IPR001412">
    <property type="entry name" value="aa-tRNA-synth_I_CS"/>
</dbReference>
<evidence type="ECO:0000256" key="6">
    <source>
        <dbReference type="ARBA" id="ARBA00022917"/>
    </source>
</evidence>
<feature type="compositionally biased region" description="Basic and acidic residues" evidence="12">
    <location>
        <begin position="13"/>
        <end position="23"/>
    </location>
</feature>
<evidence type="ECO:0000256" key="8">
    <source>
        <dbReference type="ARBA" id="ARBA00024407"/>
    </source>
</evidence>
<dbReference type="OrthoDB" id="629407at2759"/>
<keyword evidence="7 11" id="KW-0030">Aminoacyl-tRNA synthetase</keyword>
<reference evidence="16 17" key="1">
    <citation type="submission" date="2025-04" db="UniProtKB">
        <authorList>
            <consortium name="RefSeq"/>
        </authorList>
    </citation>
    <scope>IDENTIFICATION</scope>
</reference>
<dbReference type="InterPro" id="IPR037118">
    <property type="entry name" value="Val-tRNA_synth_C_sf"/>
</dbReference>
<dbReference type="InterPro" id="IPR009008">
    <property type="entry name" value="Val/Leu/Ile-tRNA-synth_edit"/>
</dbReference>
<dbReference type="InterPro" id="IPR002300">
    <property type="entry name" value="aa-tRNA-synth_Ia"/>
</dbReference>
<dbReference type="AlphaFoldDB" id="A0A9W3BBC4"/>
<dbReference type="InterPro" id="IPR009080">
    <property type="entry name" value="tRNAsynth_Ia_anticodon-bd"/>
</dbReference>
<dbReference type="InterPro" id="IPR013155">
    <property type="entry name" value="M/V/L/I-tRNA-synth_anticd-bd"/>
</dbReference>
<dbReference type="Gene3D" id="3.90.740.10">
    <property type="entry name" value="Valyl/Leucyl/Isoleucyl-tRNA synthetase, editing domain"/>
    <property type="match status" value="1"/>
</dbReference>
<accession>A0A9W3BBC4</accession>
<keyword evidence="4 11" id="KW-0547">Nucleotide-binding</keyword>
<dbReference type="CDD" id="cd00817">
    <property type="entry name" value="ValRS_core"/>
    <property type="match status" value="1"/>
</dbReference>
<feature type="region of interest" description="Disordered" evidence="12">
    <location>
        <begin position="1"/>
        <end position="23"/>
    </location>
</feature>
<evidence type="ECO:0000313" key="17">
    <source>
        <dbReference type="RefSeq" id="XP_055896736.1"/>
    </source>
</evidence>
<sequence>MNGNDQAAAGEPQKPKTEKELKKEAMRLAKLEKFKAKQEKQKVTEGEAKPKANKKKTCEEKQVVTYDVPTEKGQRKDTKCPMPDAYSPRYVEAAWYDWWVQEGFFKPEYGGRDVNKLKYEEKFIMVIPPPNVTGSLHLGHGLTNSVEDCLARWHRMKGKAVLWVPGCDHAGIATQVVVEKKLWREEKKTRHDLGREAFVNEVWKWKNEKGHRIYDQLRLLGGSYEWDRVAFTMDDVRYRCVIEGFCRLHEMGLIYRSVRLVNWSCTLRSAISDIEVDKREIEGRTLIEVPGYTEKIEFGVLVSFAYKVVDSDEEIVVATTRIETMLGDSGVAVHPNDERYKHLAGKFVQHPFCSGRLMPIVFDEFVDMTFGTGAVKITPAHDHNDYEVGKRHNLPFITIIDNNGLITGDCGKFTGMKRFDARKAVLEELKELGLYRGTKDNPMVVPTCSRSKDVIEPLLKPQWYVDVKDMSARAVKAVQEGELRIIPDMFKKTWYSWLENTRDWCISRQLWWGHRIPAYFVTVEGQTPGQDIDGHYWVSGRTEEEAKEAAAKKFGVDVGKISLRQDEDVLDTWFSSGFFPMSVFGWPENTEDYQLYFPNTLLETGHDILFFWVARMVQLALTLTDKLPFKDVYLHAMVRDAHGRKMSKSLGNIVDPVDVILGITLEDLNQKLNEYNLDRSEIKRAIEGQKVDYPNGIPECGVDALRFALISYTAQGRDMNLDVMRVQGYRFFCNKLWNATKFALGSLGENFQPYPEFHLTGKESLMDLWILSRLSQAIKLCNEGMENFEFPTMTTAIYNFWLYELCDWYLECIKPVINGSNTEAITLCRNVLYTCLDAGLRLLHPAMPFLTEELFQRLPRRKPDAPPSICITPYPETCQAIPHNPALEYHVEFVQNIVKSIRSVRSEYQLPPKAKVEVYLKCSEIEVVQMLKSFENVISTMGNASQITFMVNEEEPPAGCAVMAVSSKCETHIMLKGQIDIPKEKDKMETKKDNLKKSLAKLEDATKMPDYLSKVPEDVRFKNEEKMSELKGQLETVTNSIQTLLKLM</sequence>
<dbReference type="PANTHER" id="PTHR11946:SF109">
    <property type="entry name" value="VALINE--TRNA LIGASE"/>
    <property type="match status" value="1"/>
</dbReference>
<dbReference type="EC" id="6.1.1.9" evidence="2"/>
<gene>
    <name evidence="16 17 18" type="primary">LOC106071845</name>
</gene>
<evidence type="ECO:0000313" key="16">
    <source>
        <dbReference type="RefSeq" id="XP_055896735.1"/>
    </source>
</evidence>
<dbReference type="Pfam" id="PF00133">
    <property type="entry name" value="tRNA-synt_1"/>
    <property type="match status" value="1"/>
</dbReference>
<comment type="catalytic activity">
    <reaction evidence="10">
        <text>tRNA(Val) + L-valine + ATP = L-valyl-tRNA(Val) + AMP + diphosphate</text>
        <dbReference type="Rhea" id="RHEA:10704"/>
        <dbReference type="Rhea" id="RHEA-COMP:9672"/>
        <dbReference type="Rhea" id="RHEA-COMP:9708"/>
        <dbReference type="ChEBI" id="CHEBI:30616"/>
        <dbReference type="ChEBI" id="CHEBI:33019"/>
        <dbReference type="ChEBI" id="CHEBI:57762"/>
        <dbReference type="ChEBI" id="CHEBI:78442"/>
        <dbReference type="ChEBI" id="CHEBI:78537"/>
        <dbReference type="ChEBI" id="CHEBI:456215"/>
        <dbReference type="EC" id="6.1.1.9"/>
    </reaction>
</comment>
<evidence type="ECO:0000259" key="13">
    <source>
        <dbReference type="Pfam" id="PF00133"/>
    </source>
</evidence>
<proteinExistence type="inferred from homology"/>
<dbReference type="FunFam" id="3.90.740.10:FF:000005">
    <property type="entry name" value="Valine--tRNA ligase, mitochondrial"/>
    <property type="match status" value="1"/>
</dbReference>
<dbReference type="OMA" id="LDTWMDS"/>
<dbReference type="NCBIfam" id="TIGR00422">
    <property type="entry name" value="valS"/>
    <property type="match status" value="1"/>
</dbReference>
<dbReference type="Gene3D" id="1.10.730.10">
    <property type="entry name" value="Isoleucyl-tRNA Synthetase, Domain 1"/>
    <property type="match status" value="1"/>
</dbReference>
<dbReference type="GO" id="GO:0005829">
    <property type="term" value="C:cytosol"/>
    <property type="evidence" value="ECO:0007669"/>
    <property type="project" value="TreeGrafter"/>
</dbReference>
<feature type="region of interest" description="Disordered" evidence="12">
    <location>
        <begin position="35"/>
        <end position="60"/>
    </location>
</feature>
<dbReference type="HAMAP" id="MF_02004">
    <property type="entry name" value="Val_tRNA_synth_type1"/>
    <property type="match status" value="1"/>
</dbReference>
<evidence type="ECO:0000256" key="5">
    <source>
        <dbReference type="ARBA" id="ARBA00022840"/>
    </source>
</evidence>
<keyword evidence="6 11" id="KW-0648">Protein biosynthesis</keyword>
<evidence type="ECO:0000313" key="18">
    <source>
        <dbReference type="RefSeq" id="XP_055896738.1"/>
    </source>
</evidence>
<evidence type="ECO:0000256" key="11">
    <source>
        <dbReference type="RuleBase" id="RU363035"/>
    </source>
</evidence>
<dbReference type="GeneID" id="106071845"/>
<feature type="domain" description="Aminoacyl-tRNA synthetase class Ia" evidence="13">
    <location>
        <begin position="95"/>
        <end position="722"/>
    </location>
</feature>
<evidence type="ECO:0000256" key="4">
    <source>
        <dbReference type="ARBA" id="ARBA00022741"/>
    </source>
</evidence>
<keyword evidence="15" id="KW-1185">Reference proteome</keyword>
<dbReference type="NCBIfam" id="NF004349">
    <property type="entry name" value="PRK05729.1"/>
    <property type="match status" value="1"/>
</dbReference>
<dbReference type="PANTHER" id="PTHR11946">
    <property type="entry name" value="VALYL-TRNA SYNTHETASES"/>
    <property type="match status" value="1"/>
</dbReference>
<evidence type="ECO:0000256" key="1">
    <source>
        <dbReference type="ARBA" id="ARBA00005594"/>
    </source>
</evidence>
<dbReference type="Gene3D" id="1.10.287.380">
    <property type="entry name" value="Valyl-tRNA synthetase, C-terminal domain"/>
    <property type="match status" value="1"/>
</dbReference>
<feature type="domain" description="Methionyl/Valyl/Leucyl/Isoleucyl-tRNA synthetase anticodon-binding" evidence="14">
    <location>
        <begin position="767"/>
        <end position="919"/>
    </location>
</feature>
<dbReference type="PRINTS" id="PR00986">
    <property type="entry name" value="TRNASYNTHVAL"/>
</dbReference>
<dbReference type="GO" id="GO:0002161">
    <property type="term" value="F:aminoacyl-tRNA deacylase activity"/>
    <property type="evidence" value="ECO:0007669"/>
    <property type="project" value="InterPro"/>
</dbReference>
<dbReference type="GO" id="GO:0005524">
    <property type="term" value="F:ATP binding"/>
    <property type="evidence" value="ECO:0007669"/>
    <property type="project" value="UniProtKB-KW"/>
</dbReference>
<name>A0A9W3BBC4_BIOGL</name>
<dbReference type="GO" id="GO:0004832">
    <property type="term" value="F:valine-tRNA ligase activity"/>
    <property type="evidence" value="ECO:0007669"/>
    <property type="project" value="UniProtKB-EC"/>
</dbReference>
<dbReference type="RefSeq" id="XP_055896738.1">
    <property type="nucleotide sequence ID" value="XM_056040763.1"/>
</dbReference>
<dbReference type="RefSeq" id="XP_055896735.1">
    <property type="nucleotide sequence ID" value="XM_056040760.1"/>
</dbReference>
<dbReference type="InterPro" id="IPR002303">
    <property type="entry name" value="Valyl-tRNA_ligase"/>
</dbReference>
<comment type="similarity">
    <text evidence="1 11">Belongs to the class-I aminoacyl-tRNA synthetase family.</text>
</comment>
<evidence type="ECO:0000256" key="10">
    <source>
        <dbReference type="ARBA" id="ARBA00047552"/>
    </source>
</evidence>
<keyword evidence="5 11" id="KW-0067">ATP-binding</keyword>
<keyword evidence="3 11" id="KW-0436">Ligase</keyword>
<dbReference type="FunFam" id="3.40.50.620:FF:000119">
    <property type="entry name" value="Putative valine--tRNA ligase-like"/>
    <property type="match status" value="1"/>
</dbReference>
<dbReference type="Gene3D" id="3.40.50.620">
    <property type="entry name" value="HUPs"/>
    <property type="match status" value="2"/>
</dbReference>
<dbReference type="SUPFAM" id="SSF52374">
    <property type="entry name" value="Nucleotidylyl transferase"/>
    <property type="match status" value="1"/>
</dbReference>
<evidence type="ECO:0000256" key="12">
    <source>
        <dbReference type="SAM" id="MobiDB-lite"/>
    </source>
</evidence>
<evidence type="ECO:0000259" key="14">
    <source>
        <dbReference type="Pfam" id="PF08264"/>
    </source>
</evidence>
<dbReference type="RefSeq" id="XP_055896736.1">
    <property type="nucleotide sequence ID" value="XM_056040761.1"/>
</dbReference>
<evidence type="ECO:0000256" key="9">
    <source>
        <dbReference type="ARBA" id="ARBA00029936"/>
    </source>
</evidence>
<evidence type="ECO:0000256" key="2">
    <source>
        <dbReference type="ARBA" id="ARBA00013169"/>
    </source>
</evidence>
<dbReference type="FunFam" id="3.40.50.620:FF:000020">
    <property type="entry name" value="Valine--tRNA ligase, mitochondrial"/>
    <property type="match status" value="1"/>
</dbReference>
<protein>
    <recommendedName>
        <fullName evidence="8">Valine--tRNA ligase</fullName>
        <ecNumber evidence="2">6.1.1.9</ecNumber>
    </recommendedName>
    <alternativeName>
        <fullName evidence="9">Valyl-tRNA synthetase</fullName>
    </alternativeName>
</protein>
<dbReference type="SUPFAM" id="SSF50677">
    <property type="entry name" value="ValRS/IleRS/LeuRS editing domain"/>
    <property type="match status" value="1"/>
</dbReference>
<organism evidence="15 17">
    <name type="scientific">Biomphalaria glabrata</name>
    <name type="common">Bloodfluke planorb</name>
    <name type="synonym">Freshwater snail</name>
    <dbReference type="NCBI Taxonomy" id="6526"/>
    <lineage>
        <taxon>Eukaryota</taxon>
        <taxon>Metazoa</taxon>
        <taxon>Spiralia</taxon>
        <taxon>Lophotrochozoa</taxon>
        <taxon>Mollusca</taxon>
        <taxon>Gastropoda</taxon>
        <taxon>Heterobranchia</taxon>
        <taxon>Euthyneura</taxon>
        <taxon>Panpulmonata</taxon>
        <taxon>Hygrophila</taxon>
        <taxon>Lymnaeoidea</taxon>
        <taxon>Planorbidae</taxon>
        <taxon>Biomphalaria</taxon>
    </lineage>
</organism>